<evidence type="ECO:0000259" key="1">
    <source>
        <dbReference type="PROSITE" id="PS50181"/>
    </source>
</evidence>
<protein>
    <recommendedName>
        <fullName evidence="1">F-box domain-containing protein</fullName>
    </recommendedName>
</protein>
<reference evidence="2 3" key="1">
    <citation type="submission" date="2014-04" db="EMBL/GenBank/DDBJ databases">
        <authorList>
            <consortium name="DOE Joint Genome Institute"/>
            <person name="Kuo A."/>
            <person name="Tarkka M."/>
            <person name="Buscot F."/>
            <person name="Kohler A."/>
            <person name="Nagy L.G."/>
            <person name="Floudas D."/>
            <person name="Copeland A."/>
            <person name="Barry K.W."/>
            <person name="Cichocki N."/>
            <person name="Veneault-Fourrey C."/>
            <person name="LaButti K."/>
            <person name="Lindquist E.A."/>
            <person name="Lipzen A."/>
            <person name="Lundell T."/>
            <person name="Morin E."/>
            <person name="Murat C."/>
            <person name="Sun H."/>
            <person name="Tunlid A."/>
            <person name="Henrissat B."/>
            <person name="Grigoriev I.V."/>
            <person name="Hibbett D.S."/>
            <person name="Martin F."/>
            <person name="Nordberg H.P."/>
            <person name="Cantor M.N."/>
            <person name="Hua S.X."/>
        </authorList>
    </citation>
    <scope>NUCLEOTIDE SEQUENCE [LARGE SCALE GENOMIC DNA]</scope>
    <source>
        <strain evidence="2 3">F 1598</strain>
    </source>
</reference>
<dbReference type="HOGENOM" id="CLU_033171_0_0_1"/>
<proteinExistence type="predicted"/>
<dbReference type="OrthoDB" id="2688364at2759"/>
<evidence type="ECO:0000313" key="3">
    <source>
        <dbReference type="Proteomes" id="UP000054166"/>
    </source>
</evidence>
<reference evidence="3" key="2">
    <citation type="submission" date="2015-01" db="EMBL/GenBank/DDBJ databases">
        <title>Evolutionary Origins and Diversification of the Mycorrhizal Mutualists.</title>
        <authorList>
            <consortium name="DOE Joint Genome Institute"/>
            <consortium name="Mycorrhizal Genomics Consortium"/>
            <person name="Kohler A."/>
            <person name="Kuo A."/>
            <person name="Nagy L.G."/>
            <person name="Floudas D."/>
            <person name="Copeland A."/>
            <person name="Barry K.W."/>
            <person name="Cichocki N."/>
            <person name="Veneault-Fourrey C."/>
            <person name="LaButti K."/>
            <person name="Lindquist E.A."/>
            <person name="Lipzen A."/>
            <person name="Lundell T."/>
            <person name="Morin E."/>
            <person name="Murat C."/>
            <person name="Riley R."/>
            <person name="Ohm R."/>
            <person name="Sun H."/>
            <person name="Tunlid A."/>
            <person name="Henrissat B."/>
            <person name="Grigoriev I.V."/>
            <person name="Hibbett D.S."/>
            <person name="Martin F."/>
        </authorList>
    </citation>
    <scope>NUCLEOTIDE SEQUENCE [LARGE SCALE GENOMIC DNA]</scope>
    <source>
        <strain evidence="3">F 1598</strain>
    </source>
</reference>
<gene>
    <name evidence="2" type="ORF">PILCRDRAFT_17137</name>
</gene>
<dbReference type="InterPro" id="IPR001810">
    <property type="entry name" value="F-box_dom"/>
</dbReference>
<dbReference type="SMART" id="SM00256">
    <property type="entry name" value="FBOX"/>
    <property type="match status" value="1"/>
</dbReference>
<organism evidence="2 3">
    <name type="scientific">Piloderma croceum (strain F 1598)</name>
    <dbReference type="NCBI Taxonomy" id="765440"/>
    <lineage>
        <taxon>Eukaryota</taxon>
        <taxon>Fungi</taxon>
        <taxon>Dikarya</taxon>
        <taxon>Basidiomycota</taxon>
        <taxon>Agaricomycotina</taxon>
        <taxon>Agaricomycetes</taxon>
        <taxon>Agaricomycetidae</taxon>
        <taxon>Atheliales</taxon>
        <taxon>Atheliaceae</taxon>
        <taxon>Piloderma</taxon>
    </lineage>
</organism>
<dbReference type="InParanoid" id="A0A0C3B288"/>
<evidence type="ECO:0000313" key="2">
    <source>
        <dbReference type="EMBL" id="KIM71362.1"/>
    </source>
</evidence>
<dbReference type="Pfam" id="PF00646">
    <property type="entry name" value="F-box"/>
    <property type="match status" value="1"/>
</dbReference>
<dbReference type="Proteomes" id="UP000054166">
    <property type="component" value="Unassembled WGS sequence"/>
</dbReference>
<name>A0A0C3B288_PILCF</name>
<keyword evidence="3" id="KW-1185">Reference proteome</keyword>
<accession>A0A0C3B288</accession>
<dbReference type="AlphaFoldDB" id="A0A0C3B288"/>
<dbReference type="InterPro" id="IPR036047">
    <property type="entry name" value="F-box-like_dom_sf"/>
</dbReference>
<dbReference type="PROSITE" id="PS50181">
    <property type="entry name" value="FBOX"/>
    <property type="match status" value="1"/>
</dbReference>
<feature type="domain" description="F-box" evidence="1">
    <location>
        <begin position="15"/>
        <end position="61"/>
    </location>
</feature>
<dbReference type="EMBL" id="KN833344">
    <property type="protein sequence ID" value="KIM71362.1"/>
    <property type="molecule type" value="Genomic_DNA"/>
</dbReference>
<dbReference type="SUPFAM" id="SSF81383">
    <property type="entry name" value="F-box domain"/>
    <property type="match status" value="1"/>
</dbReference>
<sequence length="477" mass="53784">MSEPDIFPIVSSAGEFSLSSMPMDVLTEIITSCFPLDILSIRRTCKFLSEASRQRTIWIAVVRRVCSQQDIIIATFPVENFTLIQLEHVAIAPWRIKSLFMMPGSEQPIQPVEIHEEKRGFKQAHLVSGGRFLLTISTSEVLQLWDLGFAWDTISDWQLLASVQQRSEFMHCVDALPATADTGLLHVVLKGIRSPLYEVYRINPWSPSPQFHLNGTLELDGLISDSNSFSCTRGMYIIHGDRGPVLWNWEQDSWIQFSFNNFILASRACQTHLVLLHPTHLSLWVIPDGLPHRMAGQSVPIANVEPLAYISFPGSLALSHVVWREPLSTLRFDIVQDSLFGLRLYHFSFTMDGLQVSPDNGADNHPLSHSGLWRPIRSDLLIDKVFWMPPSDHFMVVWYQLSRADAWNGKIHGQLILRSEETGTLSSQRLVEFTPVFDPAALCRLSFDPFSGRACALLTGERIVTMDYLGAPNANGT</sequence>